<dbReference type="InterPro" id="IPR029030">
    <property type="entry name" value="Caspase-like_dom_sf"/>
</dbReference>
<dbReference type="Gene3D" id="3.40.50.1460">
    <property type="match status" value="1"/>
</dbReference>
<dbReference type="SUPFAM" id="SSF52129">
    <property type="entry name" value="Caspase-like"/>
    <property type="match status" value="1"/>
</dbReference>
<proteinExistence type="predicted"/>
<gene>
    <name evidence="2" type="ORF">DHW03_11235</name>
</gene>
<dbReference type="OrthoDB" id="1491023at2"/>
<comment type="caution">
    <text evidence="2">The sequence shown here is derived from an EMBL/GenBank/DDBJ whole genome shotgun (WGS) entry which is preliminary data.</text>
</comment>
<dbReference type="RefSeq" id="WP_109925878.1">
    <property type="nucleotide sequence ID" value="NZ_QGNZ01000002.1"/>
</dbReference>
<dbReference type="EMBL" id="QGNZ01000002">
    <property type="protein sequence ID" value="PWS28119.1"/>
    <property type="molecule type" value="Genomic_DNA"/>
</dbReference>
<dbReference type="AlphaFoldDB" id="A0A317EQE3"/>
<dbReference type="InterPro" id="IPR011600">
    <property type="entry name" value="Pept_C14_caspase"/>
</dbReference>
<dbReference type="GO" id="GO:0004197">
    <property type="term" value="F:cysteine-type endopeptidase activity"/>
    <property type="evidence" value="ECO:0007669"/>
    <property type="project" value="InterPro"/>
</dbReference>
<protein>
    <recommendedName>
        <fullName evidence="1">Peptidase C14 caspase domain-containing protein</fullName>
    </recommendedName>
</protein>
<sequence length="587" mass="65521">MHKPPTKLFFYLLCFITLTGFGQNKYAVLVGINDYYESTMVKSFHSLKGCVNDALSIKSLLVSRFNFNQTNVNVILNEMATQPQVISALNSTLNKSKEGDVVIFYFSGHGIYIDNVALNNDPIKKGYNQSLIMSDLYSPGYNCLLKDNTLKKIFNQFVAKKVTLTTIFDCCYSGNMSMTLSSGFMEPNPYVDDGITDTSSLKSMYIDELDRMTRDIDMNVMPIIVDQEIIARPSETQNSNFVAISACKDDEKASEIWDESGVPHGALTKAILSAYEKSSKDISLATLLKTITTEISINQKLKQKPTFHYDGKRNTHNLIGLPLQTQTNPRTATCIEVHKNSITLNSGYIDGFANGNVLFNKGDKITINKVYRDSAIAIALTGHQIKKGAAFVLKDTYRISKPILKIYIEAADANTPAFMASFNKEILPLSKQANYVDYFNWYGDPKSPTYFSSLSVGAGIKILDDAQNQRFAVLLPLPKDLAMQVKQVFQTNQSIKLVGTAAEADKVLYLNYAAQSKNNISPCFVITYRNALSGNSDMRKFSTSYVKLQQLTLNPSEMATMKKSIKEVTYSLARNKGSSWFNGYPER</sequence>
<dbReference type="Proteomes" id="UP000245379">
    <property type="component" value="Unassembled WGS sequence"/>
</dbReference>
<accession>A0A317EQE3</accession>
<dbReference type="PANTHER" id="PTHR48104">
    <property type="entry name" value="METACASPASE-4"/>
    <property type="match status" value="1"/>
</dbReference>
<evidence type="ECO:0000313" key="3">
    <source>
        <dbReference type="Proteomes" id="UP000245379"/>
    </source>
</evidence>
<organism evidence="2 3">
    <name type="scientific">Pedobacter yonginense</name>
    <dbReference type="NCBI Taxonomy" id="651869"/>
    <lineage>
        <taxon>Bacteria</taxon>
        <taxon>Pseudomonadati</taxon>
        <taxon>Bacteroidota</taxon>
        <taxon>Sphingobacteriia</taxon>
        <taxon>Sphingobacteriales</taxon>
        <taxon>Sphingobacteriaceae</taxon>
        <taxon>Pedobacter</taxon>
    </lineage>
</organism>
<dbReference type="PANTHER" id="PTHR48104:SF30">
    <property type="entry name" value="METACASPASE-1"/>
    <property type="match status" value="1"/>
</dbReference>
<dbReference type="InterPro" id="IPR050452">
    <property type="entry name" value="Metacaspase"/>
</dbReference>
<reference evidence="2 3" key="1">
    <citation type="submission" date="2018-05" db="EMBL/GenBank/DDBJ databases">
        <title>Pedobacter paludis sp. nov., isolated from wetland soil.</title>
        <authorList>
            <person name="Zhang Y."/>
            <person name="Wang G."/>
        </authorList>
    </citation>
    <scope>NUCLEOTIDE SEQUENCE [LARGE SCALE GENOMIC DNA]</scope>
    <source>
        <strain evidence="2 3">KCTC22721</strain>
    </source>
</reference>
<feature type="domain" description="Peptidase C14 caspase" evidence="1">
    <location>
        <begin position="25"/>
        <end position="308"/>
    </location>
</feature>
<dbReference type="GO" id="GO:0006508">
    <property type="term" value="P:proteolysis"/>
    <property type="evidence" value="ECO:0007669"/>
    <property type="project" value="InterPro"/>
</dbReference>
<dbReference type="Pfam" id="PF00656">
    <property type="entry name" value="Peptidase_C14"/>
    <property type="match status" value="1"/>
</dbReference>
<dbReference type="GO" id="GO:0005737">
    <property type="term" value="C:cytoplasm"/>
    <property type="evidence" value="ECO:0007669"/>
    <property type="project" value="TreeGrafter"/>
</dbReference>
<evidence type="ECO:0000259" key="1">
    <source>
        <dbReference type="Pfam" id="PF00656"/>
    </source>
</evidence>
<name>A0A317EQE3_9SPHI</name>
<evidence type="ECO:0000313" key="2">
    <source>
        <dbReference type="EMBL" id="PWS28119.1"/>
    </source>
</evidence>
<keyword evidence="3" id="KW-1185">Reference proteome</keyword>